<protein>
    <submittedName>
        <fullName evidence="10">Cytochrome</fullName>
    </submittedName>
</protein>
<evidence type="ECO:0000256" key="4">
    <source>
        <dbReference type="ARBA" id="ARBA00022723"/>
    </source>
</evidence>
<evidence type="ECO:0000313" key="10">
    <source>
        <dbReference type="EMBL" id="ORV70581.1"/>
    </source>
</evidence>
<keyword evidence="4 8" id="KW-0479">Metal-binding</keyword>
<organism evidence="10 11">
    <name type="scientific">Mycobacterium gordonae</name>
    <dbReference type="NCBI Taxonomy" id="1778"/>
    <lineage>
        <taxon>Bacteria</taxon>
        <taxon>Bacillati</taxon>
        <taxon>Actinomycetota</taxon>
        <taxon>Actinomycetes</taxon>
        <taxon>Mycobacteriales</taxon>
        <taxon>Mycobacteriaceae</taxon>
        <taxon>Mycobacterium</taxon>
    </lineage>
</organism>
<dbReference type="GO" id="GO:0005506">
    <property type="term" value="F:iron ion binding"/>
    <property type="evidence" value="ECO:0007669"/>
    <property type="project" value="InterPro"/>
</dbReference>
<feature type="compositionally biased region" description="Polar residues" evidence="9">
    <location>
        <begin position="1"/>
        <end position="14"/>
    </location>
</feature>
<dbReference type="PROSITE" id="PS00086">
    <property type="entry name" value="CYTOCHROME_P450"/>
    <property type="match status" value="1"/>
</dbReference>
<accession>A0A1X1VNH1</accession>
<evidence type="ECO:0000313" key="11">
    <source>
        <dbReference type="Proteomes" id="UP000193928"/>
    </source>
</evidence>
<dbReference type="GO" id="GO:0020037">
    <property type="term" value="F:heme binding"/>
    <property type="evidence" value="ECO:0007669"/>
    <property type="project" value="InterPro"/>
</dbReference>
<evidence type="ECO:0000256" key="5">
    <source>
        <dbReference type="ARBA" id="ARBA00023002"/>
    </source>
</evidence>
<dbReference type="PRINTS" id="PR00385">
    <property type="entry name" value="P450"/>
</dbReference>
<keyword evidence="6 8" id="KW-0408">Iron</keyword>
<dbReference type="GO" id="GO:0008395">
    <property type="term" value="F:steroid hydroxylase activity"/>
    <property type="evidence" value="ECO:0007669"/>
    <property type="project" value="TreeGrafter"/>
</dbReference>
<keyword evidence="11" id="KW-1185">Reference proteome</keyword>
<dbReference type="PRINTS" id="PR00359">
    <property type="entry name" value="BP450"/>
</dbReference>
<dbReference type="InterPro" id="IPR036396">
    <property type="entry name" value="Cyt_P450_sf"/>
</dbReference>
<proteinExistence type="inferred from homology"/>
<sequence>MADSSRSPLPNQPTDLRWDPFDRTLHADPYAVWQRMRDEAPVYYNAEHDFYALSRFDDVMTASLDTESFSSAHGILLDVISEEPLAAPQPMIMMDPPDHTCLRKMVNRTFFRSRIAGLEDHIRELCKGYLDRHVGTDGFDYVQDFSAKLPVMVISSLFGFPEKDHDNLREWTDAQLHRDEGRTELSAEGMQAAANLFAYYQQQIELRRQHSTTDIVSDLMNADLVVPEAGPRRLDDGELLMFVAMINVAGNETVARLLGWAALTLARNPGQRAKLVADPGLIGGAVEELLRYDAPSPVQGRFTLRDTIFHGVVVPAGAKVALLTGAAGRDERQYENADVFDVERTGIRHVSFGHGAHFCLGAALARLEARVALEETLKRFPSWDVDEDTVEHVHTNSVRGPAAVPIRL</sequence>
<dbReference type="SUPFAM" id="SSF48264">
    <property type="entry name" value="Cytochrome P450"/>
    <property type="match status" value="1"/>
</dbReference>
<reference evidence="10 11" key="1">
    <citation type="submission" date="2016-01" db="EMBL/GenBank/DDBJ databases">
        <title>The new phylogeny of the genus Mycobacterium.</title>
        <authorList>
            <person name="Tarcisio F."/>
            <person name="Conor M."/>
            <person name="Antonella G."/>
            <person name="Elisabetta G."/>
            <person name="Giulia F.S."/>
            <person name="Sara T."/>
            <person name="Anna F."/>
            <person name="Clotilde B."/>
            <person name="Roberto B."/>
            <person name="Veronica D.S."/>
            <person name="Fabio R."/>
            <person name="Monica P."/>
            <person name="Olivier J."/>
            <person name="Enrico T."/>
            <person name="Nicola S."/>
        </authorList>
    </citation>
    <scope>NUCLEOTIDE SEQUENCE [LARGE SCALE GENOMIC DNA]</scope>
    <source>
        <strain evidence="10 11">DSM 44160</strain>
    </source>
</reference>
<dbReference type="InterPro" id="IPR002397">
    <property type="entry name" value="Cyt_P450_B"/>
</dbReference>
<evidence type="ECO:0000256" key="3">
    <source>
        <dbReference type="ARBA" id="ARBA00022617"/>
    </source>
</evidence>
<dbReference type="InterPro" id="IPR001128">
    <property type="entry name" value="Cyt_P450"/>
</dbReference>
<evidence type="ECO:0000256" key="1">
    <source>
        <dbReference type="ARBA" id="ARBA00001971"/>
    </source>
</evidence>
<dbReference type="Proteomes" id="UP000193928">
    <property type="component" value="Unassembled WGS sequence"/>
</dbReference>
<keyword evidence="5 8" id="KW-0560">Oxidoreductase</keyword>
<dbReference type="FunFam" id="1.10.630.10:FF:000018">
    <property type="entry name" value="Cytochrome P450 monooxygenase"/>
    <property type="match status" value="1"/>
</dbReference>
<comment type="cofactor">
    <cofactor evidence="1">
        <name>heme</name>
        <dbReference type="ChEBI" id="CHEBI:30413"/>
    </cofactor>
</comment>
<dbReference type="AlphaFoldDB" id="A0A1X1VNH1"/>
<dbReference type="InterPro" id="IPR017972">
    <property type="entry name" value="Cyt_P450_CS"/>
</dbReference>
<dbReference type="GO" id="GO:0036199">
    <property type="term" value="F:cholest-4-en-3-one 26-monooxygenase activity"/>
    <property type="evidence" value="ECO:0007669"/>
    <property type="project" value="TreeGrafter"/>
</dbReference>
<dbReference type="PANTHER" id="PTHR46696">
    <property type="entry name" value="P450, PUTATIVE (EUROFUNG)-RELATED"/>
    <property type="match status" value="1"/>
</dbReference>
<dbReference type="RefSeq" id="WP_069435108.1">
    <property type="nucleotide sequence ID" value="NZ_JACKSU010000134.1"/>
</dbReference>
<dbReference type="Gene3D" id="1.10.630.10">
    <property type="entry name" value="Cytochrome P450"/>
    <property type="match status" value="1"/>
</dbReference>
<keyword evidence="7 8" id="KW-0503">Monooxygenase</keyword>
<name>A0A1X1VNH1_MYCGO</name>
<dbReference type="EMBL" id="LQOY01000226">
    <property type="protein sequence ID" value="ORV70581.1"/>
    <property type="molecule type" value="Genomic_DNA"/>
</dbReference>
<comment type="similarity">
    <text evidence="2 8">Belongs to the cytochrome P450 family.</text>
</comment>
<dbReference type="Pfam" id="PF00067">
    <property type="entry name" value="p450"/>
    <property type="match status" value="1"/>
</dbReference>
<feature type="region of interest" description="Disordered" evidence="9">
    <location>
        <begin position="1"/>
        <end position="20"/>
    </location>
</feature>
<evidence type="ECO:0000256" key="6">
    <source>
        <dbReference type="ARBA" id="ARBA00023004"/>
    </source>
</evidence>
<dbReference type="CDD" id="cd11078">
    <property type="entry name" value="CYP130-like"/>
    <property type="match status" value="1"/>
</dbReference>
<evidence type="ECO:0000256" key="2">
    <source>
        <dbReference type="ARBA" id="ARBA00010617"/>
    </source>
</evidence>
<dbReference type="GO" id="GO:0006707">
    <property type="term" value="P:cholesterol catabolic process"/>
    <property type="evidence" value="ECO:0007669"/>
    <property type="project" value="TreeGrafter"/>
</dbReference>
<gene>
    <name evidence="10" type="ORF">AWC08_05245</name>
</gene>
<keyword evidence="3 8" id="KW-0349">Heme</keyword>
<dbReference type="PANTHER" id="PTHR46696:SF4">
    <property type="entry name" value="BIOTIN BIOSYNTHESIS CYTOCHROME P450"/>
    <property type="match status" value="1"/>
</dbReference>
<evidence type="ECO:0000256" key="9">
    <source>
        <dbReference type="SAM" id="MobiDB-lite"/>
    </source>
</evidence>
<evidence type="ECO:0000256" key="8">
    <source>
        <dbReference type="RuleBase" id="RU000461"/>
    </source>
</evidence>
<evidence type="ECO:0000256" key="7">
    <source>
        <dbReference type="ARBA" id="ARBA00023033"/>
    </source>
</evidence>
<comment type="caution">
    <text evidence="10">The sequence shown here is derived from an EMBL/GenBank/DDBJ whole genome shotgun (WGS) entry which is preliminary data.</text>
</comment>